<dbReference type="EMBL" id="FNQR01000008">
    <property type="protein sequence ID" value="SEA77251.1"/>
    <property type="molecule type" value="Genomic_DNA"/>
</dbReference>
<dbReference type="PANTHER" id="PTHR11705">
    <property type="entry name" value="PROTEASE FAMILY M14 CARBOXYPEPTIDASE A,B"/>
    <property type="match status" value="1"/>
</dbReference>
<dbReference type="GO" id="GO:0004181">
    <property type="term" value="F:metallocarboxypeptidase activity"/>
    <property type="evidence" value="ECO:0007669"/>
    <property type="project" value="InterPro"/>
</dbReference>
<dbReference type="SMART" id="SM00631">
    <property type="entry name" value="Zn_pept"/>
    <property type="match status" value="1"/>
</dbReference>
<evidence type="ECO:0000256" key="4">
    <source>
        <dbReference type="ARBA" id="ARBA00022723"/>
    </source>
</evidence>
<dbReference type="SUPFAM" id="SSF53187">
    <property type="entry name" value="Zn-dependent exopeptidases"/>
    <property type="match status" value="1"/>
</dbReference>
<gene>
    <name evidence="10" type="ORF">SAMN05421743_10840</name>
</gene>
<keyword evidence="6" id="KW-0862">Zinc</keyword>
<dbReference type="GO" id="GO:0006508">
    <property type="term" value="P:proteolysis"/>
    <property type="evidence" value="ECO:0007669"/>
    <property type="project" value="UniProtKB-KW"/>
</dbReference>
<evidence type="ECO:0000256" key="8">
    <source>
        <dbReference type="PROSITE-ProRule" id="PRU01379"/>
    </source>
</evidence>
<dbReference type="PROSITE" id="PS52035">
    <property type="entry name" value="PEPTIDASE_M14"/>
    <property type="match status" value="1"/>
</dbReference>
<evidence type="ECO:0000313" key="11">
    <source>
        <dbReference type="Proteomes" id="UP000198584"/>
    </source>
</evidence>
<evidence type="ECO:0000256" key="1">
    <source>
        <dbReference type="ARBA" id="ARBA00001947"/>
    </source>
</evidence>
<dbReference type="InterPro" id="IPR057246">
    <property type="entry name" value="CARBOXYPEPT_ZN_1"/>
</dbReference>
<keyword evidence="3" id="KW-0645">Protease</keyword>
<dbReference type="GO" id="GO:0008270">
    <property type="term" value="F:zinc ion binding"/>
    <property type="evidence" value="ECO:0007669"/>
    <property type="project" value="InterPro"/>
</dbReference>
<evidence type="ECO:0000259" key="9">
    <source>
        <dbReference type="PROSITE" id="PS52035"/>
    </source>
</evidence>
<dbReference type="Pfam" id="PF00246">
    <property type="entry name" value="Peptidase_M14"/>
    <property type="match status" value="1"/>
</dbReference>
<organism evidence="10 11">
    <name type="scientific">Thalassobacillus cyri</name>
    <dbReference type="NCBI Taxonomy" id="571932"/>
    <lineage>
        <taxon>Bacteria</taxon>
        <taxon>Bacillati</taxon>
        <taxon>Bacillota</taxon>
        <taxon>Bacilli</taxon>
        <taxon>Bacillales</taxon>
        <taxon>Bacillaceae</taxon>
        <taxon>Thalassobacillus</taxon>
    </lineage>
</organism>
<name>A0A1H4DWY8_9BACI</name>
<dbReference type="OrthoDB" id="9802862at2"/>
<dbReference type="STRING" id="571932.SAMN05421743_10840"/>
<keyword evidence="5" id="KW-0378">Hydrolase</keyword>
<dbReference type="PROSITE" id="PS00132">
    <property type="entry name" value="CARBOXYPEPT_ZN_1"/>
    <property type="match status" value="1"/>
</dbReference>
<dbReference type="PANTHER" id="PTHR11705:SF143">
    <property type="entry name" value="SLL0236 PROTEIN"/>
    <property type="match status" value="1"/>
</dbReference>
<comment type="cofactor">
    <cofactor evidence="1">
        <name>Zn(2+)</name>
        <dbReference type="ChEBI" id="CHEBI:29105"/>
    </cofactor>
</comment>
<dbReference type="PRINTS" id="PR00765">
    <property type="entry name" value="CRBOXYPTASEA"/>
</dbReference>
<keyword evidence="7" id="KW-0482">Metalloprotease</keyword>
<evidence type="ECO:0000256" key="5">
    <source>
        <dbReference type="ARBA" id="ARBA00022801"/>
    </source>
</evidence>
<comment type="similarity">
    <text evidence="2 8">Belongs to the peptidase M14 family.</text>
</comment>
<keyword evidence="4" id="KW-0479">Metal-binding</keyword>
<dbReference type="AlphaFoldDB" id="A0A1H4DWY8"/>
<keyword evidence="11" id="KW-1185">Reference proteome</keyword>
<dbReference type="RefSeq" id="WP_093045025.1">
    <property type="nucleotide sequence ID" value="NZ_FNQR01000008.1"/>
</dbReference>
<evidence type="ECO:0000256" key="6">
    <source>
        <dbReference type="ARBA" id="ARBA00022833"/>
    </source>
</evidence>
<evidence type="ECO:0000256" key="3">
    <source>
        <dbReference type="ARBA" id="ARBA00022670"/>
    </source>
</evidence>
<feature type="domain" description="Peptidase M14" evidence="9">
    <location>
        <begin position="37"/>
        <end position="333"/>
    </location>
</feature>
<dbReference type="Proteomes" id="UP000198584">
    <property type="component" value="Unassembled WGS sequence"/>
</dbReference>
<protein>
    <submittedName>
        <fullName evidence="10">G-D-glutamyl-meso-diaminopimelate peptidase</fullName>
    </submittedName>
</protein>
<accession>A0A1H4DWY8</accession>
<proteinExistence type="inferred from homology"/>
<feature type="active site" description="Proton donor/acceptor" evidence="8">
    <location>
        <position position="300"/>
    </location>
</feature>
<dbReference type="CDD" id="cd06229">
    <property type="entry name" value="M14_Endopeptidase_I"/>
    <property type="match status" value="1"/>
</dbReference>
<evidence type="ECO:0000256" key="2">
    <source>
        <dbReference type="ARBA" id="ARBA00005988"/>
    </source>
</evidence>
<reference evidence="10 11" key="1">
    <citation type="submission" date="2016-10" db="EMBL/GenBank/DDBJ databases">
        <authorList>
            <person name="de Groot N.N."/>
        </authorList>
    </citation>
    <scope>NUCLEOTIDE SEQUENCE [LARGE SCALE GENOMIC DNA]</scope>
    <source>
        <strain evidence="10 11">CCM7597</strain>
    </source>
</reference>
<dbReference type="InterPro" id="IPR000834">
    <property type="entry name" value="Peptidase_M14"/>
</dbReference>
<evidence type="ECO:0000313" key="10">
    <source>
        <dbReference type="EMBL" id="SEA77251.1"/>
    </source>
</evidence>
<dbReference type="InterPro" id="IPR034274">
    <property type="entry name" value="ENP1_M14_CPD"/>
</dbReference>
<sequence length="334" mass="37954">MLYKNLIVSLFALFIVFSGGLGIKENTASALQIDPDATYSYERLTKDIKALAERYPEAITYKSIGTSPYGRELWAVKVGSGDKNILVNGSHHAREWLTSTLNMKMVEEYAKAYSNNTTINGFQVRTLLNDVAIWFVPMVNPDGVTLQQQGLNAMPSSIHNDLIRMNDGMRDFTRWKANAEGEDLNRQYPADWENIKYSSGKPYYKDFKGYYPMQAKEARHLASFTYETGPRSTVAYHSAGQIVYWYFNQTGDQYDRDKRVVDNISLITGYKPVSPQPNPSGGGYTDWFVDEFKRVGLTIEIGAYPGQRHLPTSAFDQAWNRNKIVPLRMAQNAR</sequence>
<evidence type="ECO:0000256" key="7">
    <source>
        <dbReference type="ARBA" id="ARBA00023049"/>
    </source>
</evidence>
<dbReference type="Gene3D" id="3.40.630.10">
    <property type="entry name" value="Zn peptidases"/>
    <property type="match status" value="1"/>
</dbReference>
<dbReference type="GO" id="GO:0005615">
    <property type="term" value="C:extracellular space"/>
    <property type="evidence" value="ECO:0007669"/>
    <property type="project" value="TreeGrafter"/>
</dbReference>